<dbReference type="NCBIfam" id="TIGR00467">
    <property type="entry name" value="lysS_arch"/>
    <property type="match status" value="1"/>
</dbReference>
<comment type="catalytic activity">
    <reaction evidence="9 10">
        <text>tRNA(Lys) + L-lysine + ATP = L-lysyl-tRNA(Lys) + AMP + diphosphate</text>
        <dbReference type="Rhea" id="RHEA:20792"/>
        <dbReference type="Rhea" id="RHEA-COMP:9696"/>
        <dbReference type="Rhea" id="RHEA-COMP:9697"/>
        <dbReference type="ChEBI" id="CHEBI:30616"/>
        <dbReference type="ChEBI" id="CHEBI:32551"/>
        <dbReference type="ChEBI" id="CHEBI:33019"/>
        <dbReference type="ChEBI" id="CHEBI:78442"/>
        <dbReference type="ChEBI" id="CHEBI:78529"/>
        <dbReference type="ChEBI" id="CHEBI:456215"/>
        <dbReference type="EC" id="6.1.1.6"/>
    </reaction>
</comment>
<comment type="caution">
    <text evidence="10">Lacks conserved residue(s) required for the propagation of feature annotation.</text>
</comment>
<dbReference type="GO" id="GO:0005524">
    <property type="term" value="F:ATP binding"/>
    <property type="evidence" value="ECO:0007669"/>
    <property type="project" value="UniProtKB-UniRule"/>
</dbReference>
<dbReference type="EMBL" id="AZAJ01000001">
    <property type="protein sequence ID" value="ETA68187.1"/>
    <property type="molecule type" value="Genomic_DNA"/>
</dbReference>
<dbReference type="GO" id="GO:0005737">
    <property type="term" value="C:cytoplasm"/>
    <property type="evidence" value="ECO:0007669"/>
    <property type="project" value="UniProtKB-SubCell"/>
</dbReference>
<keyword evidence="5 10" id="KW-0547">Nucleotide-binding</keyword>
<sequence length="532" mass="59262">MADITHWADVIADEVLAKGKKHLVATGITPSGHIHIGNMREVVTADVAFRALEDKDADVEFIYIADTYDPLRKVYPFLDESYAPHVGKPLSEIPCPCGKHKNYSEHFLEPFLTALEHLGIHPKVYRADELYKEGVYVEAIKQALVKKDEIAEILQKKSGKTPVDTWNPFNPICNDCGKVNTTTVKGFDIDAETVDYECSCGSKGTVPMKGGGKLTWRVDWPARWKALGVTVEPFGKDHASRGGSYDTGVAIAKEIFGYEAPHPIVYEWIMLGKKGAMSSSTGVVVSIADMLKVVPPEVLRYLIIRTKPEKHIRFDPALPLLTLVDEFERLHSSEKATDYDRRMIELSHAAGLCHTDIPFKHMTTIYQVAAGDFDKIMNIVKRAGYDTSNEKCIRELTDNVGNWLEMYAPDNAKFSVQEELPVSTAQLNDLQRAFLSSLSSILDKSDELNGEDYHNLVYSAKEAGSELNTMMAESLNVDAESLEVNPKELFKAIYVSVLGQPSGPKAGWFLSSLEKDFLAMRFKEAAEYKPSS</sequence>
<comment type="subcellular location">
    <subcellularLocation>
        <location evidence="1 10">Cytoplasm</location>
    </subcellularLocation>
</comment>
<dbReference type="InterPro" id="IPR020751">
    <property type="entry name" value="aa-tRNA-synth_I_codon-bd_sub2"/>
</dbReference>
<evidence type="ECO:0000256" key="4">
    <source>
        <dbReference type="ARBA" id="ARBA00022598"/>
    </source>
</evidence>
<dbReference type="Proteomes" id="UP000019483">
    <property type="component" value="Unassembled WGS sequence"/>
</dbReference>
<feature type="short sequence motif" description="'HIGH' region" evidence="10">
    <location>
        <begin position="30"/>
        <end position="38"/>
    </location>
</feature>
<dbReference type="STRING" id="1090322.MettiDRAFT_1640"/>
<dbReference type="PANTHER" id="PTHR37940">
    <property type="entry name" value="LYSINE--TRNA LIGASE"/>
    <property type="match status" value="1"/>
</dbReference>
<dbReference type="AlphaFoldDB" id="W9DWX6"/>
<evidence type="ECO:0000256" key="2">
    <source>
        <dbReference type="ARBA" id="ARBA00005594"/>
    </source>
</evidence>
<keyword evidence="6 10" id="KW-0067">ATP-binding</keyword>
<protein>
    <recommendedName>
        <fullName evidence="10">Lysine--tRNA ligase</fullName>
        <ecNumber evidence="10">6.1.1.6</ecNumber>
    </recommendedName>
    <alternativeName>
        <fullName evidence="10">Lysyl-tRNA synthetase</fullName>
        <shortName evidence="10">LysRS</shortName>
    </alternativeName>
</protein>
<dbReference type="Gene3D" id="1.10.10.770">
    <property type="match status" value="1"/>
</dbReference>
<name>W9DWX6_METTI</name>
<dbReference type="GO" id="GO:0006430">
    <property type="term" value="P:lysyl-tRNA aminoacylation"/>
    <property type="evidence" value="ECO:0007669"/>
    <property type="project" value="UniProtKB-UniRule"/>
</dbReference>
<gene>
    <name evidence="10" type="primary">lysS</name>
    <name evidence="11" type="ORF">MettiDRAFT_1640</name>
</gene>
<feature type="short sequence motif" description="'KMSKS' region" evidence="10">
    <location>
        <begin position="276"/>
        <end position="280"/>
    </location>
</feature>
<evidence type="ECO:0000256" key="1">
    <source>
        <dbReference type="ARBA" id="ARBA00004496"/>
    </source>
</evidence>
<dbReference type="GO" id="GO:0004824">
    <property type="term" value="F:lysine-tRNA ligase activity"/>
    <property type="evidence" value="ECO:0007669"/>
    <property type="project" value="UniProtKB-UniRule"/>
</dbReference>
<comment type="caution">
    <text evidence="11">The sequence shown here is derived from an EMBL/GenBank/DDBJ whole genome shotgun (WGS) entry which is preliminary data.</text>
</comment>
<dbReference type="Gene3D" id="1.10.10.350">
    <property type="match status" value="1"/>
</dbReference>
<evidence type="ECO:0000256" key="10">
    <source>
        <dbReference type="HAMAP-Rule" id="MF_00177"/>
    </source>
</evidence>
<evidence type="ECO:0000313" key="12">
    <source>
        <dbReference type="Proteomes" id="UP000019483"/>
    </source>
</evidence>
<dbReference type="InterPro" id="IPR002904">
    <property type="entry name" value="Lys-tRNA-ligase"/>
</dbReference>
<keyword evidence="7 10" id="KW-0648">Protein biosynthesis</keyword>
<dbReference type="PANTHER" id="PTHR37940:SF1">
    <property type="entry name" value="LYSINE--TRNA LIGASE"/>
    <property type="match status" value="1"/>
</dbReference>
<dbReference type="EC" id="6.1.1.6" evidence="10"/>
<evidence type="ECO:0000256" key="7">
    <source>
        <dbReference type="ARBA" id="ARBA00022917"/>
    </source>
</evidence>
<dbReference type="InterPro" id="IPR001412">
    <property type="entry name" value="aa-tRNA-synth_I_CS"/>
</dbReference>
<evidence type="ECO:0000256" key="5">
    <source>
        <dbReference type="ARBA" id="ARBA00022741"/>
    </source>
</evidence>
<dbReference type="CDD" id="cd00674">
    <property type="entry name" value="LysRS_core_class_I"/>
    <property type="match status" value="1"/>
</dbReference>
<keyword evidence="12" id="KW-1185">Reference proteome</keyword>
<dbReference type="Pfam" id="PF01921">
    <property type="entry name" value="tRNA-synt_1f"/>
    <property type="match status" value="1"/>
</dbReference>
<dbReference type="GO" id="GO:0000049">
    <property type="term" value="F:tRNA binding"/>
    <property type="evidence" value="ECO:0007669"/>
    <property type="project" value="InterPro"/>
</dbReference>
<dbReference type="Gene3D" id="3.40.50.620">
    <property type="entry name" value="HUPs"/>
    <property type="match status" value="2"/>
</dbReference>
<dbReference type="InterPro" id="IPR014729">
    <property type="entry name" value="Rossmann-like_a/b/a_fold"/>
</dbReference>
<evidence type="ECO:0000313" key="11">
    <source>
        <dbReference type="EMBL" id="ETA68187.1"/>
    </source>
</evidence>
<keyword evidence="3 10" id="KW-0963">Cytoplasm</keyword>
<dbReference type="HAMAP" id="MF_00177">
    <property type="entry name" value="Lys_tRNA_synth_class1"/>
    <property type="match status" value="1"/>
</dbReference>
<comment type="similarity">
    <text evidence="2 10">Belongs to the class-I aminoacyl-tRNA synthetase family.</text>
</comment>
<dbReference type="RefSeq" id="WP_023845323.1">
    <property type="nucleotide sequence ID" value="NZ_AZAJ01000001.1"/>
</dbReference>
<proteinExistence type="inferred from homology"/>
<dbReference type="SUPFAM" id="SSF52374">
    <property type="entry name" value="Nucleotidylyl transferase"/>
    <property type="match status" value="1"/>
</dbReference>
<dbReference type="PROSITE" id="PS00178">
    <property type="entry name" value="AA_TRNA_LIGASE_I"/>
    <property type="match status" value="1"/>
</dbReference>
<dbReference type="SUPFAM" id="SSF48163">
    <property type="entry name" value="An anticodon-binding domain of class I aminoacyl-tRNA synthetases"/>
    <property type="match status" value="1"/>
</dbReference>
<keyword evidence="8 10" id="KW-0030">Aminoacyl-tRNA synthetase</keyword>
<dbReference type="InterPro" id="IPR042078">
    <property type="entry name" value="Lys-tRNA-ligase_SC_fold"/>
</dbReference>
<evidence type="ECO:0000256" key="9">
    <source>
        <dbReference type="ARBA" id="ARBA00048573"/>
    </source>
</evidence>
<accession>W9DWX6</accession>
<dbReference type="InterPro" id="IPR008925">
    <property type="entry name" value="aa_tRNA-synth_I_cd-bd_sf"/>
</dbReference>
<dbReference type="OrthoDB" id="6838at2157"/>
<evidence type="ECO:0000256" key="6">
    <source>
        <dbReference type="ARBA" id="ARBA00022840"/>
    </source>
</evidence>
<evidence type="ECO:0000256" key="8">
    <source>
        <dbReference type="ARBA" id="ARBA00023146"/>
    </source>
</evidence>
<organism evidence="11 12">
    <name type="scientific">Methanolobus tindarius DSM 2278</name>
    <dbReference type="NCBI Taxonomy" id="1090322"/>
    <lineage>
        <taxon>Archaea</taxon>
        <taxon>Methanobacteriati</taxon>
        <taxon>Methanobacteriota</taxon>
        <taxon>Stenosarchaea group</taxon>
        <taxon>Methanomicrobia</taxon>
        <taxon>Methanosarcinales</taxon>
        <taxon>Methanosarcinaceae</taxon>
        <taxon>Methanolobus</taxon>
    </lineage>
</organism>
<reference evidence="11 12" key="1">
    <citation type="submission" date="2013-08" db="EMBL/GenBank/DDBJ databases">
        <authorList>
            <consortium name="DOE Joint Genome Institute"/>
            <person name="Eisen J."/>
            <person name="Huntemann M."/>
            <person name="Han J."/>
            <person name="Chen A."/>
            <person name="Kyrpides N."/>
            <person name="Mavromatis K."/>
            <person name="Markowitz V."/>
            <person name="Palaniappan K."/>
            <person name="Ivanova N."/>
            <person name="Schaumberg A."/>
            <person name="Pati A."/>
            <person name="Liolios K."/>
            <person name="Nordberg H.P."/>
            <person name="Cantor M.N."/>
            <person name="Hua S.X."/>
            <person name="Woyke T."/>
        </authorList>
    </citation>
    <scope>NUCLEOTIDE SEQUENCE [LARGE SCALE GENOMIC DNA]</scope>
    <source>
        <strain evidence="11 12">DSM 2278</strain>
    </source>
</reference>
<keyword evidence="4 10" id="KW-0436">Ligase</keyword>
<evidence type="ECO:0000256" key="3">
    <source>
        <dbReference type="ARBA" id="ARBA00022490"/>
    </source>
</evidence>
<dbReference type="Gene3D" id="6.10.20.10">
    <property type="entry name" value="Lysine tRNA ligase, stem contact fold domain"/>
    <property type="match status" value="1"/>
</dbReference>